<dbReference type="RefSeq" id="WP_116973479.1">
    <property type="nucleotide sequence ID" value="NZ_QPMM01000001.1"/>
</dbReference>
<evidence type="ECO:0000256" key="1">
    <source>
        <dbReference type="SAM" id="SignalP"/>
    </source>
</evidence>
<proteinExistence type="predicted"/>
<dbReference type="OrthoDB" id="9803535at2"/>
<dbReference type="EMBL" id="QPMM01000001">
    <property type="protein sequence ID" value="RFS26287.1"/>
    <property type="molecule type" value="Genomic_DNA"/>
</dbReference>
<evidence type="ECO:0000313" key="2">
    <source>
        <dbReference type="EMBL" id="RFS26287.1"/>
    </source>
</evidence>
<feature type="chain" id="PRO_5017833683" evidence="1">
    <location>
        <begin position="22"/>
        <end position="312"/>
    </location>
</feature>
<name>A0A3E1YFW8_9BACT</name>
<comment type="caution">
    <text evidence="2">The sequence shown here is derived from an EMBL/GenBank/DDBJ whole genome shotgun (WGS) entry which is preliminary data.</text>
</comment>
<dbReference type="InterPro" id="IPR018736">
    <property type="entry name" value="DUF2279_periplasmic_lipo"/>
</dbReference>
<organism evidence="2 3">
    <name type="scientific">Chitinophaga silvatica</name>
    <dbReference type="NCBI Taxonomy" id="2282649"/>
    <lineage>
        <taxon>Bacteria</taxon>
        <taxon>Pseudomonadati</taxon>
        <taxon>Bacteroidota</taxon>
        <taxon>Chitinophagia</taxon>
        <taxon>Chitinophagales</taxon>
        <taxon>Chitinophagaceae</taxon>
        <taxon>Chitinophaga</taxon>
    </lineage>
</organism>
<protein>
    <submittedName>
        <fullName evidence="2">DUF2279 domain-containing protein</fullName>
    </submittedName>
</protein>
<sequence length="312" mass="35718">MKKYLLLITLALLCYRSTAQKKEPFFSIPDTVSPGHIWILGGASLTLYGTSLAALNTAWYKGYPRSSFHFFNDMNEWLQMDKAGHIFTAYIISKYNRELWKWSGLSRKQQIWIGGFSGLGYQSVIEILDGFSSEWGFSWGDMGANAVGSALMVSQELIWNEQRIQLKFSAHPEKYDDPLLKEKAENLFGPSFWERTLKDYNGQTYWLSVNLHSFAPQSNWPKWLNISAGYGAKGMLGGDNNIWTDDHGITRNYTHIKRVRQFYLSPDIDFTKIKTRKKGVKVLFQLLNMVKVPAPALEFNSEGKVKVHALAF</sequence>
<dbReference type="AlphaFoldDB" id="A0A3E1YFW8"/>
<dbReference type="Proteomes" id="UP000260644">
    <property type="component" value="Unassembled WGS sequence"/>
</dbReference>
<keyword evidence="1" id="KW-0732">Signal</keyword>
<gene>
    <name evidence="2" type="ORF">DVR12_00400</name>
</gene>
<evidence type="ECO:0000313" key="3">
    <source>
        <dbReference type="Proteomes" id="UP000260644"/>
    </source>
</evidence>
<accession>A0A3E1YFW8</accession>
<reference evidence="2 3" key="1">
    <citation type="submission" date="2018-07" db="EMBL/GenBank/DDBJ databases">
        <title>Chitinophaga K2CV101002-2 sp. nov., isolated from a monsoon evergreen broad-leaved forest soil.</title>
        <authorList>
            <person name="Lv Y."/>
        </authorList>
    </citation>
    <scope>NUCLEOTIDE SEQUENCE [LARGE SCALE GENOMIC DNA]</scope>
    <source>
        <strain evidence="2 3">GDMCC 1.1288</strain>
    </source>
</reference>
<keyword evidence="3" id="KW-1185">Reference proteome</keyword>
<dbReference type="Pfam" id="PF10043">
    <property type="entry name" value="DUF2279"/>
    <property type="match status" value="1"/>
</dbReference>
<feature type="signal peptide" evidence="1">
    <location>
        <begin position="1"/>
        <end position="21"/>
    </location>
</feature>